<keyword evidence="2" id="KW-1185">Reference proteome</keyword>
<dbReference type="RefSeq" id="WP_248632490.1">
    <property type="nucleotide sequence ID" value="NZ_JALPTH010000005.1"/>
</dbReference>
<sequence length="104" mass="10802">MVVIAQGDVKGYKVEKLADQLKGQDKVTLTKIVESPATGGDEAGGWTVFMDMEGKEVPFYQLTAGRRGSTLATFGTIDLAALTGGGGEPVKSTAVVDAQVKKLG</sequence>
<dbReference type="Proteomes" id="UP001522868">
    <property type="component" value="Unassembled WGS sequence"/>
</dbReference>
<evidence type="ECO:0000313" key="2">
    <source>
        <dbReference type="Proteomes" id="UP001522868"/>
    </source>
</evidence>
<organism evidence="1 2">
    <name type="scientific">Streptomyces lichenis</name>
    <dbReference type="NCBI Taxonomy" id="2306967"/>
    <lineage>
        <taxon>Bacteria</taxon>
        <taxon>Bacillati</taxon>
        <taxon>Actinomycetota</taxon>
        <taxon>Actinomycetes</taxon>
        <taxon>Kitasatosporales</taxon>
        <taxon>Streptomycetaceae</taxon>
        <taxon>Streptomyces</taxon>
    </lineage>
</organism>
<evidence type="ECO:0000313" key="1">
    <source>
        <dbReference type="EMBL" id="MCK8677269.1"/>
    </source>
</evidence>
<comment type="caution">
    <text evidence="1">The sequence shown here is derived from an EMBL/GenBank/DDBJ whole genome shotgun (WGS) entry which is preliminary data.</text>
</comment>
<gene>
    <name evidence="1" type="ORF">M1O15_07690</name>
</gene>
<proteinExistence type="predicted"/>
<accession>A0ABT0I7G2</accession>
<name>A0ABT0I7G2_9ACTN</name>
<evidence type="ECO:0008006" key="3">
    <source>
        <dbReference type="Google" id="ProtNLM"/>
    </source>
</evidence>
<reference evidence="1 2" key="1">
    <citation type="submission" date="2022-04" db="EMBL/GenBank/DDBJ databases">
        <title>Streptomyces sp. nov. LCR6-01 isolated from Lichen of Dirinaria sp.</title>
        <authorList>
            <person name="Kanchanasin P."/>
            <person name="Tanasupawat S."/>
            <person name="Phongsopitanun W."/>
        </authorList>
    </citation>
    <scope>NUCLEOTIDE SEQUENCE [LARGE SCALE GENOMIC DNA]</scope>
    <source>
        <strain evidence="1 2">LCR6-01</strain>
    </source>
</reference>
<dbReference type="EMBL" id="JALPTH010000005">
    <property type="protein sequence ID" value="MCK8677269.1"/>
    <property type="molecule type" value="Genomic_DNA"/>
</dbReference>
<protein>
    <recommendedName>
        <fullName evidence="3">Lipoprotein</fullName>
    </recommendedName>
</protein>